<dbReference type="InParanoid" id="C1E769"/>
<gene>
    <name evidence="2" type="ORF">MICPUN_108337</name>
</gene>
<dbReference type="KEGG" id="mis:MICPUN_108337"/>
<organism evidence="2 3">
    <name type="scientific">Micromonas commoda (strain RCC299 / NOUM17 / CCMP2709)</name>
    <name type="common">Picoplanktonic green alga</name>
    <dbReference type="NCBI Taxonomy" id="296587"/>
    <lineage>
        <taxon>Eukaryota</taxon>
        <taxon>Viridiplantae</taxon>
        <taxon>Chlorophyta</taxon>
        <taxon>Mamiellophyceae</taxon>
        <taxon>Mamiellales</taxon>
        <taxon>Mamiellaceae</taxon>
        <taxon>Micromonas</taxon>
    </lineage>
</organism>
<proteinExistence type="predicted"/>
<evidence type="ECO:0000313" key="3">
    <source>
        <dbReference type="Proteomes" id="UP000002009"/>
    </source>
</evidence>
<dbReference type="RefSeq" id="XP_002502670.1">
    <property type="nucleotide sequence ID" value="XM_002502624.1"/>
</dbReference>
<evidence type="ECO:0000313" key="2">
    <source>
        <dbReference type="EMBL" id="ACO63928.1"/>
    </source>
</evidence>
<protein>
    <submittedName>
        <fullName evidence="2">Uncharacterized protein</fullName>
    </submittedName>
</protein>
<dbReference type="AlphaFoldDB" id="C1E769"/>
<feature type="region of interest" description="Disordered" evidence="1">
    <location>
        <begin position="95"/>
        <end position="145"/>
    </location>
</feature>
<keyword evidence="3" id="KW-1185">Reference proteome</keyword>
<dbReference type="OMA" id="FAKSMSK"/>
<dbReference type="GeneID" id="8243585"/>
<sequence>MFATALTSKLAAPTALKASAFKAKVNAGFSVSAGRTIDTDARRKAMKAKQEADRKKAAAAAQKAKDLAKKNAEAAKKAKAAAAELAKKKEAARKANQAKYNALNKTAGGSSKLIKKTPPPQIKDPFAGREKKTGGGLFGLFGKKK</sequence>
<dbReference type="Proteomes" id="UP000002009">
    <property type="component" value="Chromosome 5"/>
</dbReference>
<accession>C1E769</accession>
<name>C1E769_MICCC</name>
<evidence type="ECO:0000256" key="1">
    <source>
        <dbReference type="SAM" id="MobiDB-lite"/>
    </source>
</evidence>
<dbReference type="EMBL" id="CP001326">
    <property type="protein sequence ID" value="ACO63928.1"/>
    <property type="molecule type" value="Genomic_DNA"/>
</dbReference>
<reference evidence="2 3" key="1">
    <citation type="journal article" date="2009" name="Science">
        <title>Green evolution and dynamic adaptations revealed by genomes of the marine picoeukaryotes Micromonas.</title>
        <authorList>
            <person name="Worden A.Z."/>
            <person name="Lee J.H."/>
            <person name="Mock T."/>
            <person name="Rouze P."/>
            <person name="Simmons M.P."/>
            <person name="Aerts A.L."/>
            <person name="Allen A.E."/>
            <person name="Cuvelier M.L."/>
            <person name="Derelle E."/>
            <person name="Everett M.V."/>
            <person name="Foulon E."/>
            <person name="Grimwood J."/>
            <person name="Gundlach H."/>
            <person name="Henrissat B."/>
            <person name="Napoli C."/>
            <person name="McDonald S.M."/>
            <person name="Parker M.S."/>
            <person name="Rombauts S."/>
            <person name="Salamov A."/>
            <person name="Von Dassow P."/>
            <person name="Badger J.H."/>
            <person name="Coutinho P.M."/>
            <person name="Demir E."/>
            <person name="Dubchak I."/>
            <person name="Gentemann C."/>
            <person name="Eikrem W."/>
            <person name="Gready J.E."/>
            <person name="John U."/>
            <person name="Lanier W."/>
            <person name="Lindquist E.A."/>
            <person name="Lucas S."/>
            <person name="Mayer K.F."/>
            <person name="Moreau H."/>
            <person name="Not F."/>
            <person name="Otillar R."/>
            <person name="Panaud O."/>
            <person name="Pangilinan J."/>
            <person name="Paulsen I."/>
            <person name="Piegu B."/>
            <person name="Poliakov A."/>
            <person name="Robbens S."/>
            <person name="Schmutz J."/>
            <person name="Toulza E."/>
            <person name="Wyss T."/>
            <person name="Zelensky A."/>
            <person name="Zhou K."/>
            <person name="Armbrust E.V."/>
            <person name="Bhattacharya D."/>
            <person name="Goodenough U.W."/>
            <person name="Van de Peer Y."/>
            <person name="Grigoriev I.V."/>
        </authorList>
    </citation>
    <scope>NUCLEOTIDE SEQUENCE [LARGE SCALE GENOMIC DNA]</scope>
    <source>
        <strain evidence="3">RCC299 / NOUM17</strain>
    </source>
</reference>